<dbReference type="KEGG" id="scm:SCHCO_01190373"/>
<protein>
    <submittedName>
        <fullName evidence="2">Uncharacterized protein</fullName>
    </submittedName>
</protein>
<dbReference type="VEuPathDB" id="FungiDB:SCHCODRAFT_01190373"/>
<evidence type="ECO:0000313" key="3">
    <source>
        <dbReference type="Proteomes" id="UP000007431"/>
    </source>
</evidence>
<evidence type="ECO:0000313" key="2">
    <source>
        <dbReference type="EMBL" id="EFI96452.1"/>
    </source>
</evidence>
<organism evidence="3">
    <name type="scientific">Schizophyllum commune (strain H4-8 / FGSC 9210)</name>
    <name type="common">Split gill fungus</name>
    <dbReference type="NCBI Taxonomy" id="578458"/>
    <lineage>
        <taxon>Eukaryota</taxon>
        <taxon>Fungi</taxon>
        <taxon>Dikarya</taxon>
        <taxon>Basidiomycota</taxon>
        <taxon>Agaricomycotina</taxon>
        <taxon>Agaricomycetes</taxon>
        <taxon>Agaricomycetidae</taxon>
        <taxon>Agaricales</taxon>
        <taxon>Schizophyllaceae</taxon>
        <taxon>Schizophyllum</taxon>
    </lineage>
</organism>
<proteinExistence type="predicted"/>
<feature type="non-terminal residue" evidence="2">
    <location>
        <position position="306"/>
    </location>
</feature>
<dbReference type="RefSeq" id="XP_003031355.1">
    <property type="nucleotide sequence ID" value="XM_003031309.1"/>
</dbReference>
<feature type="region of interest" description="Disordered" evidence="1">
    <location>
        <begin position="186"/>
        <end position="206"/>
    </location>
</feature>
<feature type="region of interest" description="Disordered" evidence="1">
    <location>
        <begin position="241"/>
        <end position="280"/>
    </location>
</feature>
<feature type="region of interest" description="Disordered" evidence="1">
    <location>
        <begin position="40"/>
        <end position="77"/>
    </location>
</feature>
<feature type="region of interest" description="Disordered" evidence="1">
    <location>
        <begin position="153"/>
        <end position="174"/>
    </location>
</feature>
<keyword evidence="3" id="KW-1185">Reference proteome</keyword>
<dbReference type="InParanoid" id="D8Q7M8"/>
<dbReference type="OrthoDB" id="10387657at2759"/>
<evidence type="ECO:0000256" key="1">
    <source>
        <dbReference type="SAM" id="MobiDB-lite"/>
    </source>
</evidence>
<accession>D8Q7M8</accession>
<sequence>MPLSTKATDNPIVLPPLAGPLDLPVCTQTPILIAEGLPSMQPYHHHPSAAQSKTRFHGDDHWPTSPPRPPREFLSSAPQQTPYVDYHQTFYAVESGRSVEPHAQHVWAALSAQEREFFAQRAEGATIGGDRAPRNVKQREHVTMRELYRQPTDAGAYYSYQPSPSPPPPTRRDHIETDLLHVPYRGDEMRRSPSPRSMMAGAGLPSDHGLVQSLNVERAKLTWPAELESAAGPRPFYASAPVRGRRRGSSSATAVSDYSSTSSAPTLCDDEAEGEDLDKAGVPYVDLEATEAWYQDFMGELGSRYS</sequence>
<reference evidence="2 3" key="1">
    <citation type="journal article" date="2010" name="Nat. Biotechnol.">
        <title>Genome sequence of the model mushroom Schizophyllum commune.</title>
        <authorList>
            <person name="Ohm R.A."/>
            <person name="de Jong J.F."/>
            <person name="Lugones L.G."/>
            <person name="Aerts A."/>
            <person name="Kothe E."/>
            <person name="Stajich J.E."/>
            <person name="de Vries R.P."/>
            <person name="Record E."/>
            <person name="Levasseur A."/>
            <person name="Baker S.E."/>
            <person name="Bartholomew K.A."/>
            <person name="Coutinho P.M."/>
            <person name="Erdmann S."/>
            <person name="Fowler T.J."/>
            <person name="Gathman A.C."/>
            <person name="Lombard V."/>
            <person name="Henrissat B."/>
            <person name="Knabe N."/>
            <person name="Kuees U."/>
            <person name="Lilly W.W."/>
            <person name="Lindquist E."/>
            <person name="Lucas S."/>
            <person name="Magnuson J.K."/>
            <person name="Piumi F."/>
            <person name="Raudaskoski M."/>
            <person name="Salamov A."/>
            <person name="Schmutz J."/>
            <person name="Schwarze F.W.M.R."/>
            <person name="vanKuyk P.A."/>
            <person name="Horton J.S."/>
            <person name="Grigoriev I.V."/>
            <person name="Woesten H.A.B."/>
        </authorList>
    </citation>
    <scope>NUCLEOTIDE SEQUENCE [LARGE SCALE GENOMIC DNA]</scope>
    <source>
        <strain evidence="3">H4-8 / FGSC 9210</strain>
    </source>
</reference>
<dbReference type="EMBL" id="GL377307">
    <property type="protein sequence ID" value="EFI96452.1"/>
    <property type="molecule type" value="Genomic_DNA"/>
</dbReference>
<gene>
    <name evidence="2" type="ORF">SCHCODRAFT_109809</name>
</gene>
<dbReference type="Proteomes" id="UP000007431">
    <property type="component" value="Unassembled WGS sequence"/>
</dbReference>
<name>D8Q7M8_SCHCM</name>
<dbReference type="GeneID" id="9586699"/>
<dbReference type="HOGENOM" id="CLU_909612_0_0_1"/>
<dbReference type="AlphaFoldDB" id="D8Q7M8"/>
<feature type="compositionally biased region" description="Low complexity" evidence="1">
    <location>
        <begin position="249"/>
        <end position="266"/>
    </location>
</feature>